<keyword evidence="1" id="KW-1133">Transmembrane helix</keyword>
<feature type="transmembrane region" description="Helical" evidence="1">
    <location>
        <begin position="51"/>
        <end position="72"/>
    </location>
</feature>
<comment type="caution">
    <text evidence="2">The sequence shown here is derived from an EMBL/GenBank/DDBJ whole genome shotgun (WGS) entry which is preliminary data.</text>
</comment>
<evidence type="ECO:0000256" key="1">
    <source>
        <dbReference type="SAM" id="Phobius"/>
    </source>
</evidence>
<feature type="transmembrane region" description="Helical" evidence="1">
    <location>
        <begin position="92"/>
        <end position="110"/>
    </location>
</feature>
<dbReference type="RefSeq" id="WP_205109650.1">
    <property type="nucleotide sequence ID" value="NZ_BAAAHT010000002.1"/>
</dbReference>
<keyword evidence="1" id="KW-0812">Transmembrane</keyword>
<keyword evidence="1" id="KW-0472">Membrane</keyword>
<protein>
    <recommendedName>
        <fullName evidence="4">Cytochrome b561 domain-containing protein</fullName>
    </recommendedName>
</protein>
<evidence type="ECO:0000313" key="2">
    <source>
        <dbReference type="EMBL" id="MBM7472704.1"/>
    </source>
</evidence>
<keyword evidence="3" id="KW-1185">Reference proteome</keyword>
<organism evidence="2 3">
    <name type="scientific">Subtercola frigoramans</name>
    <dbReference type="NCBI Taxonomy" id="120298"/>
    <lineage>
        <taxon>Bacteria</taxon>
        <taxon>Bacillati</taxon>
        <taxon>Actinomycetota</taxon>
        <taxon>Actinomycetes</taxon>
        <taxon>Micrococcales</taxon>
        <taxon>Microbacteriaceae</taxon>
        <taxon>Subtercola</taxon>
    </lineage>
</organism>
<reference evidence="2 3" key="1">
    <citation type="submission" date="2021-01" db="EMBL/GenBank/DDBJ databases">
        <title>Sequencing the genomes of 1000 actinobacteria strains.</title>
        <authorList>
            <person name="Klenk H.-P."/>
        </authorList>
    </citation>
    <scope>NUCLEOTIDE SEQUENCE [LARGE SCALE GENOMIC DNA]</scope>
    <source>
        <strain evidence="2 3">DSM 13057</strain>
    </source>
</reference>
<sequence>MSLELAHFGAVVPATVAACCVAGTPHRRVANTLPAALMLLSMLDMATGTRVLAAVAWAALLLFAAVIPAVLVRLHGGPAGYRVMALHRSLGLVLMAALTLTGSVGMGSGIRTVENASNGSAGHQMAGMTAAPGASGVADLIAGAFTFPSLVVLVALVFTALTGALLVQRRRRTGPGHRRTQLETLGMGLSIAVMALSF</sequence>
<proteinExistence type="predicted"/>
<name>A0ABS2L6R8_9MICO</name>
<accession>A0ABS2L6R8</accession>
<evidence type="ECO:0008006" key="4">
    <source>
        <dbReference type="Google" id="ProtNLM"/>
    </source>
</evidence>
<feature type="transmembrane region" description="Helical" evidence="1">
    <location>
        <begin position="140"/>
        <end position="167"/>
    </location>
</feature>
<evidence type="ECO:0000313" key="3">
    <source>
        <dbReference type="Proteomes" id="UP000776164"/>
    </source>
</evidence>
<gene>
    <name evidence="2" type="ORF">JOE66_002338</name>
</gene>
<dbReference type="Proteomes" id="UP000776164">
    <property type="component" value="Unassembled WGS sequence"/>
</dbReference>
<dbReference type="EMBL" id="JAFBBU010000001">
    <property type="protein sequence ID" value="MBM7472704.1"/>
    <property type="molecule type" value="Genomic_DNA"/>
</dbReference>